<dbReference type="Proteomes" id="UP000243807">
    <property type="component" value="Chromosome"/>
</dbReference>
<dbReference type="GO" id="GO:0006950">
    <property type="term" value="P:response to stress"/>
    <property type="evidence" value="ECO:0007669"/>
    <property type="project" value="TreeGrafter"/>
</dbReference>
<keyword evidence="1" id="KW-0805">Transcription regulation</keyword>
<dbReference type="GO" id="GO:0003700">
    <property type="term" value="F:DNA-binding transcription factor activity"/>
    <property type="evidence" value="ECO:0007669"/>
    <property type="project" value="InterPro"/>
</dbReference>
<evidence type="ECO:0000313" key="6">
    <source>
        <dbReference type="Proteomes" id="UP000243807"/>
    </source>
</evidence>
<dbReference type="InterPro" id="IPR036390">
    <property type="entry name" value="WH_DNA-bd_sf"/>
</dbReference>
<dbReference type="GO" id="GO:0003677">
    <property type="term" value="F:DNA binding"/>
    <property type="evidence" value="ECO:0007669"/>
    <property type="project" value="UniProtKB-KW"/>
</dbReference>
<feature type="domain" description="HTH marR-type" evidence="4">
    <location>
        <begin position="32"/>
        <end position="166"/>
    </location>
</feature>
<keyword evidence="3" id="KW-0804">Transcription</keyword>
<dbReference type="AlphaFoldDB" id="A0A1P8UEI6"/>
<name>A0A1P8UEI6_9GAMM</name>
<evidence type="ECO:0000313" key="5">
    <source>
        <dbReference type="EMBL" id="APZ42208.1"/>
    </source>
</evidence>
<evidence type="ECO:0000259" key="4">
    <source>
        <dbReference type="PROSITE" id="PS50995"/>
    </source>
</evidence>
<dbReference type="KEGG" id="afy:BW247_03125"/>
<reference evidence="5 6" key="1">
    <citation type="submission" date="2017-01" db="EMBL/GenBank/DDBJ databases">
        <title>Draft sequence of Acidihalobacter ferrooxidans strain DSM 14175 (strain V8).</title>
        <authorList>
            <person name="Khaleque H.N."/>
            <person name="Ramsay J.P."/>
            <person name="Murphy R.J.T."/>
            <person name="Kaksonen A.H."/>
            <person name="Boxall N.J."/>
            <person name="Watkin E.L.J."/>
        </authorList>
    </citation>
    <scope>NUCLEOTIDE SEQUENCE [LARGE SCALE GENOMIC DNA]</scope>
    <source>
        <strain evidence="5 6">V8</strain>
    </source>
</reference>
<evidence type="ECO:0000256" key="1">
    <source>
        <dbReference type="ARBA" id="ARBA00023015"/>
    </source>
</evidence>
<accession>A0A1P8UEI6</accession>
<dbReference type="STRING" id="1765967.BW247_03125"/>
<dbReference type="Pfam" id="PF22381">
    <property type="entry name" value="Staph_reg_Sar_Rot"/>
    <property type="match status" value="1"/>
</dbReference>
<dbReference type="SMART" id="SM00347">
    <property type="entry name" value="HTH_MARR"/>
    <property type="match status" value="1"/>
</dbReference>
<evidence type="ECO:0000256" key="2">
    <source>
        <dbReference type="ARBA" id="ARBA00023125"/>
    </source>
</evidence>
<gene>
    <name evidence="5" type="ORF">BW247_03125</name>
</gene>
<dbReference type="InterPro" id="IPR055166">
    <property type="entry name" value="Transc_reg_Sar_Rot_HTH"/>
</dbReference>
<dbReference type="InterPro" id="IPR039422">
    <property type="entry name" value="MarR/SlyA-like"/>
</dbReference>
<keyword evidence="2" id="KW-0238">DNA-binding</keyword>
<evidence type="ECO:0000256" key="3">
    <source>
        <dbReference type="ARBA" id="ARBA00023163"/>
    </source>
</evidence>
<dbReference type="InterPro" id="IPR036388">
    <property type="entry name" value="WH-like_DNA-bd_sf"/>
</dbReference>
<keyword evidence="6" id="KW-1185">Reference proteome</keyword>
<dbReference type="PROSITE" id="PS50995">
    <property type="entry name" value="HTH_MARR_2"/>
    <property type="match status" value="1"/>
</dbReference>
<sequence>MTEQHTTFERLAAIEQRIDATQARFPEFPRRTALILRLIRHVHSEGQDMLNAQLRPFGLCYSEYGILMMLYSNAGHGINPSELSVASGEKGANLTRICNALFKRGLIDRVPSLEDRRKVVLSLSTQGEALIERLLPVISAESEQHLNGFGTDDLAQLEDLLKRMLENMEQHAARRPE</sequence>
<dbReference type="PANTHER" id="PTHR33164">
    <property type="entry name" value="TRANSCRIPTIONAL REGULATOR, MARR FAMILY"/>
    <property type="match status" value="1"/>
</dbReference>
<proteinExistence type="predicted"/>
<dbReference type="PRINTS" id="PR00598">
    <property type="entry name" value="HTHMARR"/>
</dbReference>
<dbReference type="RefSeq" id="WP_076835673.1">
    <property type="nucleotide sequence ID" value="NZ_CP019434.1"/>
</dbReference>
<dbReference type="PANTHER" id="PTHR33164:SF43">
    <property type="entry name" value="HTH-TYPE TRANSCRIPTIONAL REPRESSOR YETL"/>
    <property type="match status" value="1"/>
</dbReference>
<dbReference type="EMBL" id="CP019434">
    <property type="protein sequence ID" value="APZ42208.1"/>
    <property type="molecule type" value="Genomic_DNA"/>
</dbReference>
<dbReference type="InterPro" id="IPR000835">
    <property type="entry name" value="HTH_MarR-typ"/>
</dbReference>
<dbReference type="Gene3D" id="1.10.10.10">
    <property type="entry name" value="Winged helix-like DNA-binding domain superfamily/Winged helix DNA-binding domain"/>
    <property type="match status" value="1"/>
</dbReference>
<dbReference type="SUPFAM" id="SSF46785">
    <property type="entry name" value="Winged helix' DNA-binding domain"/>
    <property type="match status" value="1"/>
</dbReference>
<dbReference type="OrthoDB" id="8907575at2"/>
<protein>
    <recommendedName>
        <fullName evidence="4">HTH marR-type domain-containing protein</fullName>
    </recommendedName>
</protein>
<organism evidence="5 6">
    <name type="scientific">Acidihalobacter ferrooxydans</name>
    <dbReference type="NCBI Taxonomy" id="1765967"/>
    <lineage>
        <taxon>Bacteria</taxon>
        <taxon>Pseudomonadati</taxon>
        <taxon>Pseudomonadota</taxon>
        <taxon>Gammaproteobacteria</taxon>
        <taxon>Chromatiales</taxon>
        <taxon>Ectothiorhodospiraceae</taxon>
        <taxon>Acidihalobacter</taxon>
    </lineage>
</organism>